<comment type="caution">
    <text evidence="1">The sequence shown here is derived from an EMBL/GenBank/DDBJ whole genome shotgun (WGS) entry which is preliminary data.</text>
</comment>
<keyword evidence="2" id="KW-1185">Reference proteome</keyword>
<dbReference type="RefSeq" id="WP_187083010.1">
    <property type="nucleotide sequence ID" value="NZ_JACORU010000007.1"/>
</dbReference>
<gene>
    <name evidence="1" type="ORF">H8R02_18760</name>
</gene>
<accession>A0A923M9X9</accession>
<dbReference type="EMBL" id="JACORU010000007">
    <property type="protein sequence ID" value="MBC5766518.1"/>
    <property type="molecule type" value="Genomic_DNA"/>
</dbReference>
<dbReference type="Pfam" id="PF05973">
    <property type="entry name" value="Gp49"/>
    <property type="match status" value="1"/>
</dbReference>
<protein>
    <submittedName>
        <fullName evidence="1">Type II toxin-antitoxin system RelE/ParE family toxin</fullName>
    </submittedName>
</protein>
<name>A0A923M9X9_9BURK</name>
<sequence length="110" mass="12877">MTWEIEYHDEKLQDAVLGLPAGLLARYLHLTDRMLEFGPDLGMPHTRSMGDGLLELRLKSKEGIGRVFYCTLLRRRIMMLHQFVKKTEKTPPRELAVARRRIKEWKDADA</sequence>
<dbReference type="InterPro" id="IPR009241">
    <property type="entry name" value="HigB-like"/>
</dbReference>
<reference evidence="1" key="1">
    <citation type="submission" date="2020-08" db="EMBL/GenBank/DDBJ databases">
        <title>Ramlibacter sp. GTP1 16S ribosomal RNA gene genome sequencing and assembly.</title>
        <authorList>
            <person name="Kang M."/>
        </authorList>
    </citation>
    <scope>NUCLEOTIDE SEQUENCE</scope>
    <source>
        <strain evidence="1">GTP1</strain>
    </source>
</reference>
<dbReference type="Proteomes" id="UP000596827">
    <property type="component" value="Unassembled WGS sequence"/>
</dbReference>
<organism evidence="1 2">
    <name type="scientific">Ramlibacter albus</name>
    <dbReference type="NCBI Taxonomy" id="2079448"/>
    <lineage>
        <taxon>Bacteria</taxon>
        <taxon>Pseudomonadati</taxon>
        <taxon>Pseudomonadota</taxon>
        <taxon>Betaproteobacteria</taxon>
        <taxon>Burkholderiales</taxon>
        <taxon>Comamonadaceae</taxon>
        <taxon>Ramlibacter</taxon>
    </lineage>
</organism>
<evidence type="ECO:0000313" key="2">
    <source>
        <dbReference type="Proteomes" id="UP000596827"/>
    </source>
</evidence>
<evidence type="ECO:0000313" key="1">
    <source>
        <dbReference type="EMBL" id="MBC5766518.1"/>
    </source>
</evidence>
<dbReference type="AlphaFoldDB" id="A0A923M9X9"/>
<proteinExistence type="predicted"/>